<dbReference type="PANTHER" id="PTHR10746:SF6">
    <property type="entry name" value="LARGE RIBOSOMAL SUBUNIT PROTEIN UL4M"/>
    <property type="match status" value="1"/>
</dbReference>
<evidence type="ECO:0000256" key="1">
    <source>
        <dbReference type="ARBA" id="ARBA00010528"/>
    </source>
</evidence>
<reference evidence="8" key="1">
    <citation type="submission" date="2017-09" db="EMBL/GenBank/DDBJ databases">
        <title>Depth-based differentiation of microbial function through sediment-hosted aquifers and enrichment of novel symbionts in the deep terrestrial subsurface.</title>
        <authorList>
            <person name="Probst A.J."/>
            <person name="Ladd B."/>
            <person name="Jarett J.K."/>
            <person name="Geller-Mcgrath D.E."/>
            <person name="Sieber C.M.K."/>
            <person name="Emerson J.B."/>
            <person name="Anantharaman K."/>
            <person name="Thomas B.C."/>
            <person name="Malmstrom R."/>
            <person name="Stieglmeier M."/>
            <person name="Klingl A."/>
            <person name="Woyke T."/>
            <person name="Ryan C.M."/>
            <person name="Banfield J.F."/>
        </authorList>
    </citation>
    <scope>NUCLEOTIDE SEQUENCE [LARGE SCALE GENOMIC DNA]</scope>
</reference>
<evidence type="ECO:0000313" key="8">
    <source>
        <dbReference type="Proteomes" id="UP000228920"/>
    </source>
</evidence>
<proteinExistence type="inferred from homology"/>
<dbReference type="InterPro" id="IPR002136">
    <property type="entry name" value="Ribosomal_uL4"/>
</dbReference>
<dbReference type="AlphaFoldDB" id="A0A2M7TF31"/>
<sequence length="203" mass="22209">MEIPQYDIKGNNQPAVDVSDDTFGVALNKKLLAQYVQIHHENVSIGTRKTKDRGEVSGGGKKPWRQKGTGRARAGSSRSPVWVGGGHIHAIVPHLDTHVRMPKKMRVKALSVALSWHAKQGSLFAVTQFTMEKPKTKDVVAFLASRDLTGKSVLFITNEMDKSFVKSVSNIQKVDVIAASQLNAYSVLSHSVVVCIGDSYKTL</sequence>
<feature type="region of interest" description="Disordered" evidence="6">
    <location>
        <begin position="44"/>
        <end position="80"/>
    </location>
</feature>
<dbReference type="InterPro" id="IPR023574">
    <property type="entry name" value="Ribosomal_uL4_dom_sf"/>
</dbReference>
<dbReference type="EMBL" id="PFNL01000180">
    <property type="protein sequence ID" value="PIZ44392.1"/>
    <property type="molecule type" value="Genomic_DNA"/>
</dbReference>
<dbReference type="InterPro" id="IPR013005">
    <property type="entry name" value="Ribosomal_uL4-like"/>
</dbReference>
<dbReference type="Pfam" id="PF00573">
    <property type="entry name" value="Ribosomal_L4"/>
    <property type="match status" value="1"/>
</dbReference>
<comment type="caution">
    <text evidence="7">The sequence shown here is derived from an EMBL/GenBank/DDBJ whole genome shotgun (WGS) entry which is preliminary data.</text>
</comment>
<dbReference type="Proteomes" id="UP000228920">
    <property type="component" value="Unassembled WGS sequence"/>
</dbReference>
<dbReference type="PANTHER" id="PTHR10746">
    <property type="entry name" value="50S RIBOSOMAL PROTEIN L4"/>
    <property type="match status" value="1"/>
</dbReference>
<dbReference type="Gene3D" id="3.40.1370.10">
    <property type="match status" value="1"/>
</dbReference>
<dbReference type="GO" id="GO:0003735">
    <property type="term" value="F:structural constituent of ribosome"/>
    <property type="evidence" value="ECO:0007669"/>
    <property type="project" value="InterPro"/>
</dbReference>
<keyword evidence="2 7" id="KW-0689">Ribosomal protein</keyword>
<evidence type="ECO:0000256" key="2">
    <source>
        <dbReference type="ARBA" id="ARBA00022980"/>
    </source>
</evidence>
<accession>A0A2M7TF31</accession>
<evidence type="ECO:0000256" key="4">
    <source>
        <dbReference type="ARBA" id="ARBA00035244"/>
    </source>
</evidence>
<dbReference type="GO" id="GO:1990904">
    <property type="term" value="C:ribonucleoprotein complex"/>
    <property type="evidence" value="ECO:0007669"/>
    <property type="project" value="UniProtKB-KW"/>
</dbReference>
<evidence type="ECO:0000256" key="5">
    <source>
        <dbReference type="ARBA" id="ARBA00035462"/>
    </source>
</evidence>
<comment type="similarity">
    <text evidence="1">Belongs to the universal ribosomal protein uL4 family.</text>
</comment>
<organism evidence="7 8">
    <name type="scientific">candidate division WWE3 bacterium CG_4_10_14_0_2_um_filter_41_14</name>
    <dbReference type="NCBI Taxonomy" id="1975072"/>
    <lineage>
        <taxon>Bacteria</taxon>
        <taxon>Katanobacteria</taxon>
    </lineage>
</organism>
<evidence type="ECO:0000256" key="6">
    <source>
        <dbReference type="SAM" id="MobiDB-lite"/>
    </source>
</evidence>
<dbReference type="NCBIfam" id="TIGR03953">
    <property type="entry name" value="rplD_bact"/>
    <property type="match status" value="1"/>
</dbReference>
<dbReference type="GO" id="GO:0006412">
    <property type="term" value="P:translation"/>
    <property type="evidence" value="ECO:0007669"/>
    <property type="project" value="InterPro"/>
</dbReference>
<protein>
    <recommendedName>
        <fullName evidence="4">Large ribosomal subunit protein uL4</fullName>
    </recommendedName>
    <alternativeName>
        <fullName evidence="5">50S ribosomal protein L4</fullName>
    </alternativeName>
</protein>
<name>A0A2M7TF31_UNCKA</name>
<keyword evidence="3" id="KW-0687">Ribonucleoprotein</keyword>
<dbReference type="SUPFAM" id="SSF52166">
    <property type="entry name" value="Ribosomal protein L4"/>
    <property type="match status" value="1"/>
</dbReference>
<evidence type="ECO:0000313" key="7">
    <source>
        <dbReference type="EMBL" id="PIZ44392.1"/>
    </source>
</evidence>
<dbReference type="GO" id="GO:0005840">
    <property type="term" value="C:ribosome"/>
    <property type="evidence" value="ECO:0007669"/>
    <property type="project" value="UniProtKB-KW"/>
</dbReference>
<gene>
    <name evidence="7" type="ORF">COY32_06435</name>
</gene>
<evidence type="ECO:0000256" key="3">
    <source>
        <dbReference type="ARBA" id="ARBA00023274"/>
    </source>
</evidence>